<keyword evidence="4" id="KW-0539">Nucleus</keyword>
<evidence type="ECO:0000256" key="2">
    <source>
        <dbReference type="ARBA" id="ARBA00004496"/>
    </source>
</evidence>
<evidence type="ECO:0000313" key="7">
    <source>
        <dbReference type="Proteomes" id="UP001161017"/>
    </source>
</evidence>
<name>A0AA43TXN0_9LECA</name>
<evidence type="ECO:0000256" key="1">
    <source>
        <dbReference type="ARBA" id="ARBA00004123"/>
    </source>
</evidence>
<keyword evidence="7" id="KW-1185">Reference proteome</keyword>
<feature type="compositionally biased region" description="Basic and acidic residues" evidence="5">
    <location>
        <begin position="11"/>
        <end position="25"/>
    </location>
</feature>
<feature type="region of interest" description="Disordered" evidence="5">
    <location>
        <begin position="299"/>
        <end position="399"/>
    </location>
</feature>
<accession>A0AA43TXN0</accession>
<evidence type="ECO:0000313" key="6">
    <source>
        <dbReference type="EMBL" id="MDI1488222.1"/>
    </source>
</evidence>
<dbReference type="PANTHER" id="PTHR31250">
    <property type="entry name" value="IQ DOMAIN-CONTAINING PROTEIN IQM3"/>
    <property type="match status" value="1"/>
</dbReference>
<evidence type="ECO:0000256" key="3">
    <source>
        <dbReference type="ARBA" id="ARBA00022490"/>
    </source>
</evidence>
<feature type="region of interest" description="Disordered" evidence="5">
    <location>
        <begin position="511"/>
        <end position="532"/>
    </location>
</feature>
<dbReference type="Proteomes" id="UP001161017">
    <property type="component" value="Unassembled WGS sequence"/>
</dbReference>
<comment type="caution">
    <text evidence="6">The sequence shown here is derived from an EMBL/GenBank/DDBJ whole genome shotgun (WGS) entry which is preliminary data.</text>
</comment>
<dbReference type="PROSITE" id="PS50096">
    <property type="entry name" value="IQ"/>
    <property type="match status" value="1"/>
</dbReference>
<organism evidence="6 7">
    <name type="scientific">Ramalina farinacea</name>
    <dbReference type="NCBI Taxonomy" id="258253"/>
    <lineage>
        <taxon>Eukaryota</taxon>
        <taxon>Fungi</taxon>
        <taxon>Dikarya</taxon>
        <taxon>Ascomycota</taxon>
        <taxon>Pezizomycotina</taxon>
        <taxon>Lecanoromycetes</taxon>
        <taxon>OSLEUM clade</taxon>
        <taxon>Lecanoromycetidae</taxon>
        <taxon>Lecanorales</taxon>
        <taxon>Lecanorineae</taxon>
        <taxon>Ramalinaceae</taxon>
        <taxon>Ramalina</taxon>
    </lineage>
</organism>
<comment type="subcellular location">
    <subcellularLocation>
        <location evidence="2">Cytoplasm</location>
    </subcellularLocation>
    <subcellularLocation>
        <location evidence="1">Nucleus</location>
    </subcellularLocation>
</comment>
<dbReference type="PANTHER" id="PTHR31250:SF27">
    <property type="entry name" value="IQ DOMAIN-CONTAINING PROTEIN IQM5"/>
    <property type="match status" value="1"/>
</dbReference>
<dbReference type="EMBL" id="JAPUFD010000007">
    <property type="protein sequence ID" value="MDI1488222.1"/>
    <property type="molecule type" value="Genomic_DNA"/>
</dbReference>
<feature type="compositionally biased region" description="Low complexity" evidence="5">
    <location>
        <begin position="83"/>
        <end position="105"/>
    </location>
</feature>
<feature type="compositionally biased region" description="Low complexity" evidence="5">
    <location>
        <begin position="311"/>
        <end position="321"/>
    </location>
</feature>
<gene>
    <name evidence="6" type="ORF">OHK93_007496</name>
</gene>
<evidence type="ECO:0000256" key="5">
    <source>
        <dbReference type="SAM" id="MobiDB-lite"/>
    </source>
</evidence>
<protein>
    <submittedName>
        <fullName evidence="6">Uncharacterized protein</fullName>
    </submittedName>
</protein>
<keyword evidence="3" id="KW-0963">Cytoplasm</keyword>
<sequence length="532" mass="59091">MDQASPLIARVQEHKEHEIQKKYTKDGSSPHGDATAASKEKEAAAARTLQRTYRGYRDRRQMRGLSLDPASRWTEAIKEAQYRSLTTPRSRAAAAATENPSSPAAPNDPFPPPSRSGTKARSNWAKAGMVARRANADEESSLSSSSSLSDTSHDIHSPTTSPSAKDKLARQQRKLAEKQERVKSAKTMDLSYFLEMVDTPKHRYGSNLRKYHAEWQRRPTNENFFYWLDHGAGMAVELPNCSRKRLEDMQVRYLNREERMLYEVVVGDKGKLCWRKDGVKVDTTREWRDSVEGIVREEDPAPLWADRPAWGRGSSEGSSSGIDDAEGPPTGGTDTNMDEGSTEKTRMAQELSPPSTEAESKRHPTLPNIFKTLSLSKQPDENTAPDNNQPPPKPAKKKQKWIFVADTKNNLYISLKQSGAFQHSSFLHGARVSVAGLIHVRDGQLRILQPRSGHYRTPSHNLHVFIKSLQARGVDMGFAAVGGTYVAMVGIEGFMKGRGRWRGFKERVRGAVKGKEGEEEGEEGVGKGGVGG</sequence>
<dbReference type="GO" id="GO:0005737">
    <property type="term" value="C:cytoplasm"/>
    <property type="evidence" value="ECO:0007669"/>
    <property type="project" value="UniProtKB-SubCell"/>
</dbReference>
<dbReference type="AlphaFoldDB" id="A0AA43TXN0"/>
<reference evidence="6" key="1">
    <citation type="journal article" date="2023" name="Genome Biol. Evol.">
        <title>First Whole Genome Sequence and Flow Cytometry Genome Size Data for the Lichen-Forming Fungus Ramalina farinacea (Ascomycota).</title>
        <authorList>
            <person name="Llewellyn T."/>
            <person name="Mian S."/>
            <person name="Hill R."/>
            <person name="Leitch I.J."/>
            <person name="Gaya E."/>
        </authorList>
    </citation>
    <scope>NUCLEOTIDE SEQUENCE</scope>
    <source>
        <strain evidence="6">LIQ254RAFAR</strain>
    </source>
</reference>
<feature type="compositionally biased region" description="Basic and acidic residues" evidence="5">
    <location>
        <begin position="164"/>
        <end position="181"/>
    </location>
</feature>
<dbReference type="InterPro" id="IPR044159">
    <property type="entry name" value="IQM"/>
</dbReference>
<evidence type="ECO:0000256" key="4">
    <source>
        <dbReference type="ARBA" id="ARBA00023242"/>
    </source>
</evidence>
<dbReference type="GO" id="GO:0005634">
    <property type="term" value="C:nucleus"/>
    <property type="evidence" value="ECO:0007669"/>
    <property type="project" value="UniProtKB-SubCell"/>
</dbReference>
<feature type="region of interest" description="Disordered" evidence="5">
    <location>
        <begin position="1"/>
        <end position="181"/>
    </location>
</feature>
<proteinExistence type="predicted"/>